<evidence type="ECO:0000313" key="1">
    <source>
        <dbReference type="EMBL" id="CAG8072382.1"/>
    </source>
</evidence>
<dbReference type="Proteomes" id="UP001153461">
    <property type="component" value="Unassembled WGS sequence"/>
</dbReference>
<reference evidence="1" key="1">
    <citation type="submission" date="2021-07" db="EMBL/GenBank/DDBJ databases">
        <authorList>
            <person name="Branca A.L. A."/>
        </authorList>
    </citation>
    <scope>NUCLEOTIDE SEQUENCE</scope>
</reference>
<protein>
    <submittedName>
        <fullName evidence="1">Uncharacterized protein</fullName>
    </submittedName>
</protein>
<organism evidence="1 2">
    <name type="scientific">Penicillium nalgiovense</name>
    <dbReference type="NCBI Taxonomy" id="60175"/>
    <lineage>
        <taxon>Eukaryota</taxon>
        <taxon>Fungi</taxon>
        <taxon>Dikarya</taxon>
        <taxon>Ascomycota</taxon>
        <taxon>Pezizomycotina</taxon>
        <taxon>Eurotiomycetes</taxon>
        <taxon>Eurotiomycetidae</taxon>
        <taxon>Eurotiales</taxon>
        <taxon>Aspergillaceae</taxon>
        <taxon>Penicillium</taxon>
    </lineage>
</organism>
<dbReference type="EMBL" id="CAJVNV010000136">
    <property type="protein sequence ID" value="CAG8072382.1"/>
    <property type="molecule type" value="Genomic_DNA"/>
</dbReference>
<proteinExistence type="predicted"/>
<evidence type="ECO:0000313" key="2">
    <source>
        <dbReference type="Proteomes" id="UP001153461"/>
    </source>
</evidence>
<accession>A0A9W4MQ02</accession>
<sequence length="84" mass="9166">MRMDSGVLNLRAKTSTLDFLFRKLSGVGLMKSEATTVNGLSIGLVQGLPKRSSGFIYEEEFDVVTSLVVSAYSWQVLGSMFLPS</sequence>
<dbReference type="AlphaFoldDB" id="A0A9W4MQ02"/>
<dbReference type="OrthoDB" id="10410108at2759"/>
<gene>
    <name evidence="1" type="ORF">PNAL_LOCUS3895</name>
</gene>
<name>A0A9W4MQ02_PENNA</name>
<comment type="caution">
    <text evidence="1">The sequence shown here is derived from an EMBL/GenBank/DDBJ whole genome shotgun (WGS) entry which is preliminary data.</text>
</comment>